<dbReference type="OrthoDB" id="10052789at2759"/>
<accession>A0A059F236</accession>
<keyword evidence="2" id="KW-1185">Reference proteome</keyword>
<reference evidence="2" key="1">
    <citation type="submission" date="2013-02" db="EMBL/GenBank/DDBJ databases">
        <authorList>
            <consortium name="The Broad Institute Genome Sequencing Platform"/>
            <person name="Cuomo C."/>
            <person name="Becnel J."/>
            <person name="Sanscrainte N."/>
            <person name="Walker B."/>
            <person name="Young S.K."/>
            <person name="Zeng Q."/>
            <person name="Gargeya S."/>
            <person name="Fitzgerald M."/>
            <person name="Haas B."/>
            <person name="Abouelleil A."/>
            <person name="Alvarado L."/>
            <person name="Arachchi H.M."/>
            <person name="Berlin A.M."/>
            <person name="Chapman S.B."/>
            <person name="Dewar J."/>
            <person name="Goldberg J."/>
            <person name="Griggs A."/>
            <person name="Gujja S."/>
            <person name="Hansen M."/>
            <person name="Howarth C."/>
            <person name="Imamovic A."/>
            <person name="Larimer J."/>
            <person name="McCowan C."/>
            <person name="Murphy C."/>
            <person name="Neiman D."/>
            <person name="Pearson M."/>
            <person name="Priest M."/>
            <person name="Roberts A."/>
            <person name="Saif S."/>
            <person name="Shea T."/>
            <person name="Sisk P."/>
            <person name="Sykes S."/>
            <person name="Wortman J."/>
            <person name="Nusbaum C."/>
            <person name="Birren B."/>
        </authorList>
    </citation>
    <scope>NUCLEOTIDE SEQUENCE [LARGE SCALE GENOMIC DNA]</scope>
    <source>
        <strain evidence="2">PRA339</strain>
    </source>
</reference>
<reference evidence="1 2" key="2">
    <citation type="submission" date="2014-03" db="EMBL/GenBank/DDBJ databases">
        <title>The Genome Sequence of Anncaliia algerae insect isolate PRA339.</title>
        <authorList>
            <consortium name="The Broad Institute Genome Sequencing Platform"/>
            <consortium name="The Broad Institute Genome Sequencing Center for Infectious Disease"/>
            <person name="Cuomo C."/>
            <person name="Becnel J."/>
            <person name="Sanscrainte N."/>
            <person name="Walker B."/>
            <person name="Young S.K."/>
            <person name="Zeng Q."/>
            <person name="Gargeya S."/>
            <person name="Fitzgerald M."/>
            <person name="Haas B."/>
            <person name="Abouelleil A."/>
            <person name="Alvarado L."/>
            <person name="Arachchi H.M."/>
            <person name="Berlin A.M."/>
            <person name="Chapman S.B."/>
            <person name="Dewar J."/>
            <person name="Goldberg J."/>
            <person name="Griggs A."/>
            <person name="Gujja S."/>
            <person name="Hansen M."/>
            <person name="Howarth C."/>
            <person name="Imamovic A."/>
            <person name="Larimer J."/>
            <person name="McCowan C."/>
            <person name="Murphy C."/>
            <person name="Neiman D."/>
            <person name="Pearson M."/>
            <person name="Priest M."/>
            <person name="Roberts A."/>
            <person name="Saif S."/>
            <person name="Shea T."/>
            <person name="Sisk P."/>
            <person name="Sykes S."/>
            <person name="Wortman J."/>
            <person name="Nusbaum C."/>
            <person name="Birren B."/>
        </authorList>
    </citation>
    <scope>NUCLEOTIDE SEQUENCE [LARGE SCALE GENOMIC DNA]</scope>
    <source>
        <strain evidence="1 2">PRA339</strain>
    </source>
</reference>
<name>A0A059F236_9MICR</name>
<evidence type="ECO:0000313" key="2">
    <source>
        <dbReference type="Proteomes" id="UP000030655"/>
    </source>
</evidence>
<sequence>MYYFTRDNQKQDNLLDDLEIDSSARIVDWKNICREICCSYFMRNPDILGGPGIVVELDESSLVRRKYERGRIVRTHKYLVYTSLLAKRILI</sequence>
<dbReference type="EMBL" id="KK365144">
    <property type="protein sequence ID" value="KCZ81353.1"/>
    <property type="molecule type" value="Genomic_DNA"/>
</dbReference>
<dbReference type="AlphaFoldDB" id="A0A059F236"/>
<organism evidence="1 2">
    <name type="scientific">Anncaliia algerae PRA339</name>
    <dbReference type="NCBI Taxonomy" id="1288291"/>
    <lineage>
        <taxon>Eukaryota</taxon>
        <taxon>Fungi</taxon>
        <taxon>Fungi incertae sedis</taxon>
        <taxon>Microsporidia</taxon>
        <taxon>Tubulinosematoidea</taxon>
        <taxon>Tubulinosematidae</taxon>
        <taxon>Anncaliia</taxon>
    </lineage>
</organism>
<dbReference type="VEuPathDB" id="MicrosporidiaDB:H312_01234"/>
<gene>
    <name evidence="1" type="ORF">H312_01234</name>
</gene>
<dbReference type="HOGENOM" id="CLU_044348_4_0_1"/>
<protein>
    <submittedName>
        <fullName evidence="1">Uncharacterized protein</fullName>
    </submittedName>
</protein>
<dbReference type="Proteomes" id="UP000030655">
    <property type="component" value="Unassembled WGS sequence"/>
</dbReference>
<evidence type="ECO:0000313" key="1">
    <source>
        <dbReference type="EMBL" id="KCZ81353.1"/>
    </source>
</evidence>
<proteinExistence type="predicted"/>